<reference evidence="5" key="1">
    <citation type="submission" date="2022-08" db="EMBL/GenBank/DDBJ databases">
        <title>Novel sulfate-reducing endosymbionts in the free-living metamonad Anaeramoeba.</title>
        <authorList>
            <person name="Jerlstrom-Hultqvist J."/>
            <person name="Cepicka I."/>
            <person name="Gallot-Lavallee L."/>
            <person name="Salas-Leiva D."/>
            <person name="Curtis B.A."/>
            <person name="Zahonova K."/>
            <person name="Pipaliya S."/>
            <person name="Dacks J."/>
            <person name="Roger A.J."/>
        </authorList>
    </citation>
    <scope>NUCLEOTIDE SEQUENCE</scope>
    <source>
        <strain evidence="5">Schooner1</strain>
    </source>
</reference>
<feature type="compositionally biased region" description="Basic and acidic residues" evidence="4">
    <location>
        <begin position="432"/>
        <end position="499"/>
    </location>
</feature>
<dbReference type="EMBL" id="JAOAOG010000237">
    <property type="protein sequence ID" value="KAJ6237818.1"/>
    <property type="molecule type" value="Genomic_DNA"/>
</dbReference>
<gene>
    <name evidence="5" type="ORF">M0813_26611</name>
</gene>
<keyword evidence="6" id="KW-1185">Reference proteome</keyword>
<evidence type="ECO:0000256" key="3">
    <source>
        <dbReference type="PROSITE-ProRule" id="PRU00339"/>
    </source>
</evidence>
<dbReference type="Proteomes" id="UP001150062">
    <property type="component" value="Unassembled WGS sequence"/>
</dbReference>
<dbReference type="Pfam" id="PF13181">
    <property type="entry name" value="TPR_8"/>
    <property type="match status" value="1"/>
</dbReference>
<keyword evidence="1" id="KW-0677">Repeat</keyword>
<feature type="repeat" description="TPR" evidence="3">
    <location>
        <begin position="644"/>
        <end position="677"/>
    </location>
</feature>
<evidence type="ECO:0000313" key="5">
    <source>
        <dbReference type="EMBL" id="KAJ6237818.1"/>
    </source>
</evidence>
<dbReference type="PROSITE" id="PS50293">
    <property type="entry name" value="TPR_REGION"/>
    <property type="match status" value="1"/>
</dbReference>
<accession>A0ABQ8XYZ7</accession>
<dbReference type="SMART" id="SM00028">
    <property type="entry name" value="TPR"/>
    <property type="match status" value="4"/>
</dbReference>
<feature type="region of interest" description="Disordered" evidence="4">
    <location>
        <begin position="966"/>
        <end position="1007"/>
    </location>
</feature>
<dbReference type="PANTHER" id="PTHR16193:SF0">
    <property type="entry name" value="TETRATRICOPEPTIDE REPEAT PROTEIN 27"/>
    <property type="match status" value="1"/>
</dbReference>
<evidence type="ECO:0000256" key="4">
    <source>
        <dbReference type="SAM" id="MobiDB-lite"/>
    </source>
</evidence>
<evidence type="ECO:0008006" key="7">
    <source>
        <dbReference type="Google" id="ProtNLM"/>
    </source>
</evidence>
<feature type="repeat" description="TPR" evidence="3">
    <location>
        <begin position="610"/>
        <end position="643"/>
    </location>
</feature>
<sequence length="1045" mass="124798">MDWSKFEKPLYQLAWHDYQSFQSINLEEIELTKYSEHLNNLFYCKFPEILQNIEKLSINLESIPTNVQEILPTFQDQLKKLLPSFDEEQLFDLFGIVVGCLLIFIQTNWVGPSQIEDKNVPICPFVPTLTKIPDELNQIFLKSIEFDGEIPYHNINNVSFLLFAQEIFKNASYFEKIPTFHLWNLRIQYIIQKIISGPSPKLKKEIENMIPKCLEKISNIYNKAKIYIEFSLISLYYYENEKAEEYLGKAKDITGLEGDLTGFLGKRTKFQQFETPQLVLKVESKLDKLITNEEKRLTLELFSEDVENQDETLLNEVKLNIKNKKEIESLKKPIHEIDQCIILATSEYILKTNPTNIITKERIKTHYIRILASPLNWICHNFSLLNRSILEKGSIKTIERSTNQVKELVHQFYNEEYATVFSKNHMKKQKEKTKLKEKEKQEEKKKQEKQEEKKEQEEEKKEKKEKKEEKKEQEEEKKEKKEQEQERGKEKEQENETEKKKYAENYQRFPMFFCLNYPNFWEIQTSLAKLWLSIGVSSSAIVIFQRLESWGALTECYLFQKQYSLAEKLIKKLINKKKSDLSLLYCLMGDINKDITWYKKAWKHSNKTYARAQRSIAEYYYKKKKYQKSIKYFEKSLQINPLYPSIWFKLGYASTITKQYEKALSAYGRCVKQKPNDGESWNNLATIFLRLNRKSEAYFALTQSSKQNYNSWQIWENLFLLSLDVGEIQKTVYVGNRLFQMGKKELNIHVLRKLVLFVGIENEEFFQRYNSDQKKNILNQLKNKFFKNQLHQLLEKCSKRSPLNPDIWNVYAIFWERNNIISKSIQSRQKALKFLEKVKWYTEKDPYQEVFETAIELRKSMIKLSNVNYNEKEQNSISNSQLEKNQDLIDLKKLLNSIELQLKSTLKLANEFWKKDELYLELEKLFDQKINFDFNYIHKILLNEKKLLNKITNLSENKKIEIKEMENETEKKENEIVKEKKETEKEIEIEKKKEKETSKEKKETGIEKKETNDYQFGFVEAFETIQDMNFSDSDDEDEDEKEEKK</sequence>
<evidence type="ECO:0000256" key="2">
    <source>
        <dbReference type="ARBA" id="ARBA00022803"/>
    </source>
</evidence>
<dbReference type="InterPro" id="IPR019734">
    <property type="entry name" value="TPR_rpt"/>
</dbReference>
<evidence type="ECO:0000313" key="6">
    <source>
        <dbReference type="Proteomes" id="UP001150062"/>
    </source>
</evidence>
<dbReference type="InterPro" id="IPR044244">
    <property type="entry name" value="TTC27/Emw1"/>
</dbReference>
<feature type="region of interest" description="Disordered" evidence="4">
    <location>
        <begin position="424"/>
        <end position="499"/>
    </location>
</feature>
<keyword evidence="2 3" id="KW-0802">TPR repeat</keyword>
<dbReference type="Gene3D" id="1.25.40.10">
    <property type="entry name" value="Tetratricopeptide repeat domain"/>
    <property type="match status" value="1"/>
</dbReference>
<dbReference type="Pfam" id="PF07719">
    <property type="entry name" value="TPR_2"/>
    <property type="match status" value="1"/>
</dbReference>
<dbReference type="PANTHER" id="PTHR16193">
    <property type="entry name" value="TETRATRICOPEPTIDE REPEAT PROTEIN 27"/>
    <property type="match status" value="1"/>
</dbReference>
<dbReference type="InterPro" id="IPR013105">
    <property type="entry name" value="TPR_2"/>
</dbReference>
<comment type="caution">
    <text evidence="5">The sequence shown here is derived from an EMBL/GenBank/DDBJ whole genome shotgun (WGS) entry which is preliminary data.</text>
</comment>
<name>A0ABQ8XYZ7_9EUKA</name>
<organism evidence="5 6">
    <name type="scientific">Anaeramoeba flamelloides</name>
    <dbReference type="NCBI Taxonomy" id="1746091"/>
    <lineage>
        <taxon>Eukaryota</taxon>
        <taxon>Metamonada</taxon>
        <taxon>Anaeramoebidae</taxon>
        <taxon>Anaeramoeba</taxon>
    </lineage>
</organism>
<dbReference type="PROSITE" id="PS50005">
    <property type="entry name" value="TPR"/>
    <property type="match status" value="2"/>
</dbReference>
<protein>
    <recommendedName>
        <fullName evidence="7">Tetratricopeptide repeat protein</fullName>
    </recommendedName>
</protein>
<dbReference type="InterPro" id="IPR011990">
    <property type="entry name" value="TPR-like_helical_dom_sf"/>
</dbReference>
<proteinExistence type="predicted"/>
<evidence type="ECO:0000256" key="1">
    <source>
        <dbReference type="ARBA" id="ARBA00022737"/>
    </source>
</evidence>
<dbReference type="SUPFAM" id="SSF48452">
    <property type="entry name" value="TPR-like"/>
    <property type="match status" value="2"/>
</dbReference>